<dbReference type="Gene3D" id="1.10.10.10">
    <property type="entry name" value="Winged helix-like DNA-binding domain superfamily/Winged helix DNA-binding domain"/>
    <property type="match status" value="1"/>
</dbReference>
<sequence>MNVGKDTETLIKKLIKGDEKAYMYLIETYYKKLFLYAYSISKSQVLAEDIVQNVFMRIWENRKQLKIKESFKSFLYKSVYNEFINNYRKQQSSISLDTVFFETINTLSDDISADDHRLALVHNEIENLPTKCKQVFLLSKQEGLTNQEISEHLNITVKAVENHITNAYNIIRGNLIGGDKIKKPSKK</sequence>
<reference evidence="7" key="1">
    <citation type="submission" date="2023-07" db="EMBL/GenBank/DDBJ databases">
        <title>Wenyingzhuangia sp. chi5 genome sequencing and assembly.</title>
        <authorList>
            <person name="Park S."/>
        </authorList>
    </citation>
    <scope>NUCLEOTIDE SEQUENCE</scope>
    <source>
        <strain evidence="7">Chi5</strain>
    </source>
</reference>
<keyword evidence="2" id="KW-0805">Transcription regulation</keyword>
<dbReference type="PANTHER" id="PTHR43133">
    <property type="entry name" value="RNA POLYMERASE ECF-TYPE SIGMA FACTO"/>
    <property type="match status" value="1"/>
</dbReference>
<name>A0ABT8VS37_9FLAO</name>
<keyword evidence="4" id="KW-0804">Transcription</keyword>
<dbReference type="Proteomes" id="UP001168642">
    <property type="component" value="Unassembled WGS sequence"/>
</dbReference>
<dbReference type="SUPFAM" id="SSF88946">
    <property type="entry name" value="Sigma2 domain of RNA polymerase sigma factors"/>
    <property type="match status" value="1"/>
</dbReference>
<evidence type="ECO:0000256" key="4">
    <source>
        <dbReference type="ARBA" id="ARBA00023163"/>
    </source>
</evidence>
<dbReference type="InterPro" id="IPR013325">
    <property type="entry name" value="RNA_pol_sigma_r2"/>
</dbReference>
<dbReference type="Gene3D" id="1.10.1740.10">
    <property type="match status" value="1"/>
</dbReference>
<dbReference type="Pfam" id="PF08281">
    <property type="entry name" value="Sigma70_r4_2"/>
    <property type="match status" value="1"/>
</dbReference>
<accession>A0ABT8VS37</accession>
<dbReference type="InterPro" id="IPR039425">
    <property type="entry name" value="RNA_pol_sigma-70-like"/>
</dbReference>
<dbReference type="EMBL" id="JAUMIT010000003">
    <property type="protein sequence ID" value="MDO3694778.1"/>
    <property type="molecule type" value="Genomic_DNA"/>
</dbReference>
<dbReference type="PANTHER" id="PTHR43133:SF46">
    <property type="entry name" value="RNA POLYMERASE SIGMA-70 FACTOR ECF SUBFAMILY"/>
    <property type="match status" value="1"/>
</dbReference>
<evidence type="ECO:0000259" key="5">
    <source>
        <dbReference type="Pfam" id="PF04542"/>
    </source>
</evidence>
<evidence type="ECO:0000313" key="8">
    <source>
        <dbReference type="Proteomes" id="UP001168642"/>
    </source>
</evidence>
<dbReference type="SUPFAM" id="SSF88659">
    <property type="entry name" value="Sigma3 and sigma4 domains of RNA polymerase sigma factors"/>
    <property type="match status" value="1"/>
</dbReference>
<proteinExistence type="inferred from homology"/>
<dbReference type="InterPro" id="IPR036388">
    <property type="entry name" value="WH-like_DNA-bd_sf"/>
</dbReference>
<dbReference type="InterPro" id="IPR013324">
    <property type="entry name" value="RNA_pol_sigma_r3/r4-like"/>
</dbReference>
<dbReference type="InterPro" id="IPR014284">
    <property type="entry name" value="RNA_pol_sigma-70_dom"/>
</dbReference>
<evidence type="ECO:0000313" key="7">
    <source>
        <dbReference type="EMBL" id="MDO3694778.1"/>
    </source>
</evidence>
<evidence type="ECO:0000256" key="2">
    <source>
        <dbReference type="ARBA" id="ARBA00023015"/>
    </source>
</evidence>
<evidence type="ECO:0000259" key="6">
    <source>
        <dbReference type="Pfam" id="PF08281"/>
    </source>
</evidence>
<dbReference type="RefSeq" id="WP_302884031.1">
    <property type="nucleotide sequence ID" value="NZ_JAUMIT010000003.1"/>
</dbReference>
<feature type="domain" description="RNA polymerase sigma-70 region 2" evidence="5">
    <location>
        <begin position="25"/>
        <end position="91"/>
    </location>
</feature>
<dbReference type="NCBIfam" id="TIGR02985">
    <property type="entry name" value="Sig70_bacteroi1"/>
    <property type="match status" value="1"/>
</dbReference>
<comment type="similarity">
    <text evidence="1">Belongs to the sigma-70 factor family. ECF subfamily.</text>
</comment>
<evidence type="ECO:0000256" key="3">
    <source>
        <dbReference type="ARBA" id="ARBA00023082"/>
    </source>
</evidence>
<dbReference type="InterPro" id="IPR013249">
    <property type="entry name" value="RNA_pol_sigma70_r4_t2"/>
</dbReference>
<organism evidence="7 8">
    <name type="scientific">Wenyingzhuangia gilva</name>
    <dbReference type="NCBI Taxonomy" id="3057677"/>
    <lineage>
        <taxon>Bacteria</taxon>
        <taxon>Pseudomonadati</taxon>
        <taxon>Bacteroidota</taxon>
        <taxon>Flavobacteriia</taxon>
        <taxon>Flavobacteriales</taxon>
        <taxon>Flavobacteriaceae</taxon>
        <taxon>Wenyingzhuangia</taxon>
    </lineage>
</organism>
<evidence type="ECO:0000256" key="1">
    <source>
        <dbReference type="ARBA" id="ARBA00010641"/>
    </source>
</evidence>
<dbReference type="InterPro" id="IPR007627">
    <property type="entry name" value="RNA_pol_sigma70_r2"/>
</dbReference>
<dbReference type="InterPro" id="IPR014327">
    <property type="entry name" value="RNA_pol_sigma70_bacteroid"/>
</dbReference>
<keyword evidence="8" id="KW-1185">Reference proteome</keyword>
<gene>
    <name evidence="7" type="ORF">QVZ41_07980</name>
</gene>
<comment type="caution">
    <text evidence="7">The sequence shown here is derived from an EMBL/GenBank/DDBJ whole genome shotgun (WGS) entry which is preliminary data.</text>
</comment>
<keyword evidence="3" id="KW-0731">Sigma factor</keyword>
<feature type="domain" description="RNA polymerase sigma factor 70 region 4 type 2" evidence="6">
    <location>
        <begin position="120"/>
        <end position="167"/>
    </location>
</feature>
<protein>
    <submittedName>
        <fullName evidence="7">RNA polymerase sigma-70 factor</fullName>
    </submittedName>
</protein>
<dbReference type="NCBIfam" id="TIGR02937">
    <property type="entry name" value="sigma70-ECF"/>
    <property type="match status" value="1"/>
</dbReference>
<dbReference type="Pfam" id="PF04542">
    <property type="entry name" value="Sigma70_r2"/>
    <property type="match status" value="1"/>
</dbReference>